<sequence>MKRKLRSINFLKGIKWGDKLIDIVVVVLGITIVFWLNTWGEARKNQATEQSYLKRLQYDLVQDSTDLADILEGMDTIAFSIERMLRLAPHAEAADSVATYFNFMMGRDEFVFLPEEYTYRALQQSGDIGLIQSDSTLKYLAELCKYYEALQLMSDIAYRLQFEELRTYFRNYDMRREHLVDPDLYNSQTFDDVLITYRTNLFNRRRFIHEALVRHRKLQRLLHEQID</sequence>
<dbReference type="OrthoDB" id="821826at2"/>
<name>A0A1G9IV68_9BACT</name>
<evidence type="ECO:0000313" key="2">
    <source>
        <dbReference type="EMBL" id="SDL28823.1"/>
    </source>
</evidence>
<dbReference type="InterPro" id="IPR045749">
    <property type="entry name" value="DUF6090"/>
</dbReference>
<keyword evidence="1" id="KW-0472">Membrane</keyword>
<evidence type="ECO:0000313" key="3">
    <source>
        <dbReference type="Proteomes" id="UP000198510"/>
    </source>
</evidence>
<protein>
    <submittedName>
        <fullName evidence="2">Uncharacterized protein</fullName>
    </submittedName>
</protein>
<dbReference type="Proteomes" id="UP000198510">
    <property type="component" value="Unassembled WGS sequence"/>
</dbReference>
<evidence type="ECO:0000256" key="1">
    <source>
        <dbReference type="SAM" id="Phobius"/>
    </source>
</evidence>
<organism evidence="2 3">
    <name type="scientific">Catalinimonas alkaloidigena</name>
    <dbReference type="NCBI Taxonomy" id="1075417"/>
    <lineage>
        <taxon>Bacteria</taxon>
        <taxon>Pseudomonadati</taxon>
        <taxon>Bacteroidota</taxon>
        <taxon>Cytophagia</taxon>
        <taxon>Cytophagales</taxon>
        <taxon>Catalimonadaceae</taxon>
        <taxon>Catalinimonas</taxon>
    </lineage>
</organism>
<dbReference type="RefSeq" id="WP_089683091.1">
    <property type="nucleotide sequence ID" value="NZ_FNFO01000005.1"/>
</dbReference>
<dbReference type="Pfam" id="PF19578">
    <property type="entry name" value="DUF6090"/>
    <property type="match status" value="1"/>
</dbReference>
<keyword evidence="1" id="KW-0812">Transmembrane</keyword>
<keyword evidence="1" id="KW-1133">Transmembrane helix</keyword>
<feature type="transmembrane region" description="Helical" evidence="1">
    <location>
        <begin position="20"/>
        <end position="40"/>
    </location>
</feature>
<dbReference type="EMBL" id="FNFO01000005">
    <property type="protein sequence ID" value="SDL28823.1"/>
    <property type="molecule type" value="Genomic_DNA"/>
</dbReference>
<reference evidence="2 3" key="1">
    <citation type="submission" date="2016-10" db="EMBL/GenBank/DDBJ databases">
        <authorList>
            <person name="de Groot N.N."/>
        </authorList>
    </citation>
    <scope>NUCLEOTIDE SEQUENCE [LARGE SCALE GENOMIC DNA]</scope>
    <source>
        <strain evidence="2 3">DSM 25186</strain>
    </source>
</reference>
<dbReference type="AlphaFoldDB" id="A0A1G9IV68"/>
<gene>
    <name evidence="2" type="ORF">SAMN05421823_105113</name>
</gene>
<keyword evidence="3" id="KW-1185">Reference proteome</keyword>
<proteinExistence type="predicted"/>
<accession>A0A1G9IV68</accession>